<gene>
    <name evidence="1" type="ORF">HHK36_008328</name>
</gene>
<proteinExistence type="predicted"/>
<dbReference type="PANTHER" id="PTHR31439:SF7">
    <property type="entry name" value="EXPRESSED PROTEIN"/>
    <property type="match status" value="1"/>
</dbReference>
<comment type="caution">
    <text evidence="1">The sequence shown here is derived from an EMBL/GenBank/DDBJ whole genome shotgun (WGS) entry which is preliminary data.</text>
</comment>
<dbReference type="Proteomes" id="UP000655225">
    <property type="component" value="Unassembled WGS sequence"/>
</dbReference>
<dbReference type="OrthoDB" id="1852153at2759"/>
<sequence>MDIWSWICNLPSSDEWPESDSPLVFQLATSSQDNPTESILLKAERTSGPNPEAMVTFSVCLQGFNPSNHQKTLWVSDPCSLSTDNPFLSLILQLLQETISRAPTSHDTTCPRSQLQKLKPEPVSWILDSHSPESFSSFFNLVFFCRLFWLCVCDAPTEVGFLYFHSLISPNLDTLICKHVLRTFLISVGVDAELGFMRTLGYMLVKWLILREVGVGLQSLVPLPFEKLGFSYATESHGFWVLKGYAPVVSMKRTCFNGQQDPYPILEAKESVLRYALAHQQLEAVIQLEYSVGFYNNFIQVSARVDNLRFHVAKLGFSKNDDGDYAEERHFPSRIRVWVGPEIGSTYVSGLSLGRSTDNIEREVEMQKIVKGSFGKSKFPQVNATSRASTKTRMRNWRWEQDAEGNAAVFEAVLCDNTSGIEVATWKPTSGGNPKSGFKKRYSGASRPFGKNGGLVFAGDDYGERVEWRLSKEMEGSVLKWRLGGKVWLSFWPNGVNSPYFETRCVDWCEEVDLPLIPGK</sequence>
<name>A0A835DJU1_TETSI</name>
<keyword evidence="2" id="KW-1185">Reference proteome</keyword>
<organism evidence="1 2">
    <name type="scientific">Tetracentron sinense</name>
    <name type="common">Spur-leaf</name>
    <dbReference type="NCBI Taxonomy" id="13715"/>
    <lineage>
        <taxon>Eukaryota</taxon>
        <taxon>Viridiplantae</taxon>
        <taxon>Streptophyta</taxon>
        <taxon>Embryophyta</taxon>
        <taxon>Tracheophyta</taxon>
        <taxon>Spermatophyta</taxon>
        <taxon>Magnoliopsida</taxon>
        <taxon>Trochodendrales</taxon>
        <taxon>Trochodendraceae</taxon>
        <taxon>Tetracentron</taxon>
    </lineage>
</organism>
<accession>A0A835DJU1</accession>
<evidence type="ECO:0000313" key="2">
    <source>
        <dbReference type="Proteomes" id="UP000655225"/>
    </source>
</evidence>
<dbReference type="PANTHER" id="PTHR31439">
    <property type="entry name" value="EXPRESSED PROTEIN"/>
    <property type="match status" value="1"/>
</dbReference>
<dbReference type="OMA" id="YFETRCV"/>
<dbReference type="AlphaFoldDB" id="A0A835DJU1"/>
<protein>
    <submittedName>
        <fullName evidence="1">Uncharacterized protein</fullName>
    </submittedName>
</protein>
<dbReference type="EMBL" id="JABCRI010000005">
    <property type="protein sequence ID" value="KAF8406243.1"/>
    <property type="molecule type" value="Genomic_DNA"/>
</dbReference>
<evidence type="ECO:0000313" key="1">
    <source>
        <dbReference type="EMBL" id="KAF8406243.1"/>
    </source>
</evidence>
<reference evidence="1 2" key="1">
    <citation type="submission" date="2020-04" db="EMBL/GenBank/DDBJ databases">
        <title>Plant Genome Project.</title>
        <authorList>
            <person name="Zhang R.-G."/>
        </authorList>
    </citation>
    <scope>NUCLEOTIDE SEQUENCE [LARGE SCALE GENOMIC DNA]</scope>
    <source>
        <strain evidence="1">YNK0</strain>
        <tissue evidence="1">Leaf</tissue>
    </source>
</reference>